<name>F4PAZ7_BATDJ</name>
<dbReference type="STRING" id="684364.F4PAZ7"/>
<dbReference type="GO" id="GO:0016020">
    <property type="term" value="C:membrane"/>
    <property type="evidence" value="ECO:0007669"/>
    <property type="project" value="UniProtKB-SubCell"/>
</dbReference>
<dbReference type="AlphaFoldDB" id="F4PAZ7"/>
<feature type="compositionally biased region" description="Polar residues" evidence="5">
    <location>
        <begin position="61"/>
        <end position="70"/>
    </location>
</feature>
<keyword evidence="4 6" id="KW-0472">Membrane</keyword>
<dbReference type="GO" id="GO:0005783">
    <property type="term" value="C:endoplasmic reticulum"/>
    <property type="evidence" value="ECO:0000318"/>
    <property type="project" value="GO_Central"/>
</dbReference>
<evidence type="ECO:0000256" key="1">
    <source>
        <dbReference type="ARBA" id="ARBA00004141"/>
    </source>
</evidence>
<dbReference type="InParanoid" id="F4PAZ7"/>
<organism evidence="7 8">
    <name type="scientific">Batrachochytrium dendrobatidis (strain JAM81 / FGSC 10211)</name>
    <name type="common">Frog chytrid fungus</name>
    <dbReference type="NCBI Taxonomy" id="684364"/>
    <lineage>
        <taxon>Eukaryota</taxon>
        <taxon>Fungi</taxon>
        <taxon>Fungi incertae sedis</taxon>
        <taxon>Chytridiomycota</taxon>
        <taxon>Chytridiomycota incertae sedis</taxon>
        <taxon>Chytridiomycetes</taxon>
        <taxon>Rhizophydiales</taxon>
        <taxon>Rhizophydiales incertae sedis</taxon>
        <taxon>Batrachochytrium</taxon>
    </lineage>
</organism>
<evidence type="ECO:0000256" key="6">
    <source>
        <dbReference type="SAM" id="Phobius"/>
    </source>
</evidence>
<dbReference type="HOGENOM" id="CLU_694416_0_0_1"/>
<feature type="transmembrane region" description="Helical" evidence="6">
    <location>
        <begin position="125"/>
        <end position="147"/>
    </location>
</feature>
<evidence type="ECO:0000256" key="2">
    <source>
        <dbReference type="ARBA" id="ARBA00022692"/>
    </source>
</evidence>
<dbReference type="InterPro" id="IPR059112">
    <property type="entry name" value="CysZ/EI24"/>
</dbReference>
<keyword evidence="3 6" id="KW-1133">Transmembrane helix</keyword>
<evidence type="ECO:0000313" key="8">
    <source>
        <dbReference type="Proteomes" id="UP000007241"/>
    </source>
</evidence>
<dbReference type="Pfam" id="PF07264">
    <property type="entry name" value="EI24"/>
    <property type="match status" value="1"/>
</dbReference>
<feature type="region of interest" description="Disordered" evidence="5">
    <location>
        <begin position="1"/>
        <end position="75"/>
    </location>
</feature>
<feature type="transmembrane region" description="Helical" evidence="6">
    <location>
        <begin position="297"/>
        <end position="323"/>
    </location>
</feature>
<gene>
    <name evidence="7" type="ORF">BATDEDRAFT_27479</name>
</gene>
<feature type="compositionally biased region" description="Polar residues" evidence="5">
    <location>
        <begin position="1"/>
        <end position="12"/>
    </location>
</feature>
<dbReference type="GeneID" id="18239335"/>
<dbReference type="Proteomes" id="UP000007241">
    <property type="component" value="Unassembled WGS sequence"/>
</dbReference>
<evidence type="ECO:0000256" key="3">
    <source>
        <dbReference type="ARBA" id="ARBA00022989"/>
    </source>
</evidence>
<protein>
    <recommendedName>
        <fullName evidence="9">Etoposide-induced protein 2.4</fullName>
    </recommendedName>
</protein>
<dbReference type="EMBL" id="GL882891">
    <property type="protein sequence ID" value="EGF77765.1"/>
    <property type="molecule type" value="Genomic_DNA"/>
</dbReference>
<comment type="subcellular location">
    <subcellularLocation>
        <location evidence="1">Membrane</location>
        <topology evidence="1">Multi-pass membrane protein</topology>
    </subcellularLocation>
</comment>
<keyword evidence="2 6" id="KW-0812">Transmembrane</keyword>
<evidence type="ECO:0008006" key="9">
    <source>
        <dbReference type="Google" id="ProtNLM"/>
    </source>
</evidence>
<dbReference type="OMA" id="CMLMMEV"/>
<sequence>MTSIRSLQTTHSRASKHIRSIVPSESSHQNTTSDVGQPQSRESSLFGSDNSTRKTLHNDSHATNPSTLADTKTKLDRPSQVALSKPFMLAGSYIWAGLQDSFAWPITLFVVYGSTTLKTRMMQCVFLNGIIFLGSVLIFNNLVSPLAKLCLESLCKSLNISEDTEAIIRYLGSAISGLYYASIAWIYPLYAFSFFVNSQWYQDIANRSYEIFVGKPKTQSKSIPTLIKNAASDTYRGLMIFNFFVQVALIYHVPFIGPAFSYILLNFILAFFAFEYKWANRNWSFVHQIEFFESHWAYFFGFVLTLPLLGYSGFPMALMVILFPKTVNLGWFALVFPMYIIMANRAKPLPIHKDLVHVWYLPVRMPIFLFAQYASTMIISWIKRRRETLSSTASIVQ</sequence>
<feature type="transmembrane region" description="Helical" evidence="6">
    <location>
        <begin position="259"/>
        <end position="276"/>
    </location>
</feature>
<evidence type="ECO:0000313" key="7">
    <source>
        <dbReference type="EMBL" id="EGF77765.1"/>
    </source>
</evidence>
<evidence type="ECO:0000256" key="4">
    <source>
        <dbReference type="ARBA" id="ARBA00023136"/>
    </source>
</evidence>
<proteinExistence type="predicted"/>
<feature type="compositionally biased region" description="Polar residues" evidence="5">
    <location>
        <begin position="23"/>
        <end position="50"/>
    </location>
</feature>
<evidence type="ECO:0000256" key="5">
    <source>
        <dbReference type="SAM" id="MobiDB-lite"/>
    </source>
</evidence>
<dbReference type="PANTHER" id="PTHR21389:SF0">
    <property type="entry name" value="ETOPOSIDE-INDUCED PROTEIN 2.4 HOMOLOG"/>
    <property type="match status" value="1"/>
</dbReference>
<keyword evidence="8" id="KW-1185">Reference proteome</keyword>
<dbReference type="RefSeq" id="XP_006681684.1">
    <property type="nucleotide sequence ID" value="XM_006681621.1"/>
</dbReference>
<dbReference type="GO" id="GO:0016236">
    <property type="term" value="P:macroautophagy"/>
    <property type="evidence" value="ECO:0000318"/>
    <property type="project" value="GO_Central"/>
</dbReference>
<dbReference type="PANTHER" id="PTHR21389">
    <property type="entry name" value="P53 INDUCED PROTEIN"/>
    <property type="match status" value="1"/>
</dbReference>
<accession>F4PAZ7</accession>
<feature type="transmembrane region" description="Helical" evidence="6">
    <location>
        <begin position="358"/>
        <end position="382"/>
    </location>
</feature>
<feature type="transmembrane region" description="Helical" evidence="6">
    <location>
        <begin position="329"/>
        <end position="346"/>
    </location>
</feature>
<dbReference type="OrthoDB" id="266518at2759"/>
<feature type="transmembrane region" description="Helical" evidence="6">
    <location>
        <begin position="167"/>
        <end position="190"/>
    </location>
</feature>
<reference evidence="7 8" key="1">
    <citation type="submission" date="2009-12" db="EMBL/GenBank/DDBJ databases">
        <title>The draft genome of Batrachochytrium dendrobatidis.</title>
        <authorList>
            <consortium name="US DOE Joint Genome Institute (JGI-PGF)"/>
            <person name="Kuo A."/>
            <person name="Salamov A."/>
            <person name="Schmutz J."/>
            <person name="Lucas S."/>
            <person name="Pitluck S."/>
            <person name="Rosenblum E."/>
            <person name="Stajich J."/>
            <person name="Eisen M."/>
            <person name="Grigoriev I.V."/>
        </authorList>
    </citation>
    <scope>NUCLEOTIDE SEQUENCE [LARGE SCALE GENOMIC DNA]</scope>
    <source>
        <strain evidence="8">JAM81 / FGSC 10211</strain>
    </source>
</reference>